<keyword evidence="2" id="KW-1185">Reference proteome</keyword>
<dbReference type="AlphaFoldDB" id="A0A2P5DLW5"/>
<reference evidence="2" key="1">
    <citation type="submission" date="2016-06" db="EMBL/GenBank/DDBJ databases">
        <title>Parallel loss of symbiosis genes in relatives of nitrogen-fixing non-legume Parasponia.</title>
        <authorList>
            <person name="Van Velzen R."/>
            <person name="Holmer R."/>
            <person name="Bu F."/>
            <person name="Rutten L."/>
            <person name="Van Zeijl A."/>
            <person name="Liu W."/>
            <person name="Santuari L."/>
            <person name="Cao Q."/>
            <person name="Sharma T."/>
            <person name="Shen D."/>
            <person name="Roswanjaya Y."/>
            <person name="Wardhani T."/>
            <person name="Kalhor M.S."/>
            <person name="Jansen J."/>
            <person name="Van den Hoogen J."/>
            <person name="Gungor B."/>
            <person name="Hartog M."/>
            <person name="Hontelez J."/>
            <person name="Verver J."/>
            <person name="Yang W.-C."/>
            <person name="Schijlen E."/>
            <person name="Repin R."/>
            <person name="Schilthuizen M."/>
            <person name="Schranz E."/>
            <person name="Heidstra R."/>
            <person name="Miyata K."/>
            <person name="Fedorova E."/>
            <person name="Kohlen W."/>
            <person name="Bisseling T."/>
            <person name="Smit S."/>
            <person name="Geurts R."/>
        </authorList>
    </citation>
    <scope>NUCLEOTIDE SEQUENCE [LARGE SCALE GENOMIC DNA]</scope>
    <source>
        <strain evidence="2">cv. WU1-14</strain>
    </source>
</reference>
<accession>A0A2P5DLW5</accession>
<protein>
    <submittedName>
        <fullName evidence="1">Uncharacterized protein</fullName>
    </submittedName>
</protein>
<gene>
    <name evidence="1" type="ORF">PanWU01x14_051120</name>
</gene>
<name>A0A2P5DLW5_PARAD</name>
<evidence type="ECO:0000313" key="2">
    <source>
        <dbReference type="Proteomes" id="UP000237105"/>
    </source>
</evidence>
<proteinExistence type="predicted"/>
<dbReference type="Proteomes" id="UP000237105">
    <property type="component" value="Unassembled WGS sequence"/>
</dbReference>
<comment type="caution">
    <text evidence="1">The sequence shown here is derived from an EMBL/GenBank/DDBJ whole genome shotgun (WGS) entry which is preliminary data.</text>
</comment>
<organism evidence="1 2">
    <name type="scientific">Parasponia andersonii</name>
    <name type="common">Sponia andersonii</name>
    <dbReference type="NCBI Taxonomy" id="3476"/>
    <lineage>
        <taxon>Eukaryota</taxon>
        <taxon>Viridiplantae</taxon>
        <taxon>Streptophyta</taxon>
        <taxon>Embryophyta</taxon>
        <taxon>Tracheophyta</taxon>
        <taxon>Spermatophyta</taxon>
        <taxon>Magnoliopsida</taxon>
        <taxon>eudicotyledons</taxon>
        <taxon>Gunneridae</taxon>
        <taxon>Pentapetalae</taxon>
        <taxon>rosids</taxon>
        <taxon>fabids</taxon>
        <taxon>Rosales</taxon>
        <taxon>Cannabaceae</taxon>
        <taxon>Parasponia</taxon>
    </lineage>
</organism>
<dbReference type="EMBL" id="JXTB01000029">
    <property type="protein sequence ID" value="PON74280.1"/>
    <property type="molecule type" value="Genomic_DNA"/>
</dbReference>
<feature type="non-terminal residue" evidence="1">
    <location>
        <position position="50"/>
    </location>
</feature>
<evidence type="ECO:0000313" key="1">
    <source>
        <dbReference type="EMBL" id="PON74280.1"/>
    </source>
</evidence>
<sequence>MVEDFVRHGDANQLATCLVSDREADLDFKNGTTHVDLHNPHSDVLDDSSG</sequence>